<dbReference type="Proteomes" id="UP001497516">
    <property type="component" value="Chromosome 5"/>
</dbReference>
<reference evidence="1 2" key="1">
    <citation type="submission" date="2024-04" db="EMBL/GenBank/DDBJ databases">
        <authorList>
            <person name="Fracassetti M."/>
        </authorList>
    </citation>
    <scope>NUCLEOTIDE SEQUENCE [LARGE SCALE GENOMIC DNA]</scope>
</reference>
<organism evidence="1 2">
    <name type="scientific">Linum trigynum</name>
    <dbReference type="NCBI Taxonomy" id="586398"/>
    <lineage>
        <taxon>Eukaryota</taxon>
        <taxon>Viridiplantae</taxon>
        <taxon>Streptophyta</taxon>
        <taxon>Embryophyta</taxon>
        <taxon>Tracheophyta</taxon>
        <taxon>Spermatophyta</taxon>
        <taxon>Magnoliopsida</taxon>
        <taxon>eudicotyledons</taxon>
        <taxon>Gunneridae</taxon>
        <taxon>Pentapetalae</taxon>
        <taxon>rosids</taxon>
        <taxon>fabids</taxon>
        <taxon>Malpighiales</taxon>
        <taxon>Linaceae</taxon>
        <taxon>Linum</taxon>
    </lineage>
</organism>
<gene>
    <name evidence="1" type="ORF">LTRI10_LOCUS30077</name>
</gene>
<evidence type="ECO:0000313" key="1">
    <source>
        <dbReference type="EMBL" id="CAL1389200.1"/>
    </source>
</evidence>
<keyword evidence="2" id="KW-1185">Reference proteome</keyword>
<sequence length="106" mass="12106">MAKLRDICAYMIYMGGQSGVGKITYRYLNMSVGGVMYEEVVIDDDDVLSMMLQFLTDNRMQLAEVYVETEKVGETHSHEYFMMMGLQEGTNEVVVQATTERVVLQE</sequence>
<dbReference type="AlphaFoldDB" id="A0AAV2EUS4"/>
<name>A0AAV2EUS4_9ROSI</name>
<accession>A0AAV2EUS4</accession>
<dbReference type="EMBL" id="OZ034818">
    <property type="protein sequence ID" value="CAL1389200.1"/>
    <property type="molecule type" value="Genomic_DNA"/>
</dbReference>
<proteinExistence type="predicted"/>
<evidence type="ECO:0000313" key="2">
    <source>
        <dbReference type="Proteomes" id="UP001497516"/>
    </source>
</evidence>
<protein>
    <submittedName>
        <fullName evidence="1">Uncharacterized protein</fullName>
    </submittedName>
</protein>